<evidence type="ECO:0000256" key="4">
    <source>
        <dbReference type="ARBA" id="ARBA00023163"/>
    </source>
</evidence>
<dbReference type="Gene3D" id="1.10.1740.10">
    <property type="match status" value="1"/>
</dbReference>
<organism evidence="7 8">
    <name type="scientific">Chitinophaga rhizophila</name>
    <dbReference type="NCBI Taxonomy" id="2866212"/>
    <lineage>
        <taxon>Bacteria</taxon>
        <taxon>Pseudomonadati</taxon>
        <taxon>Bacteroidota</taxon>
        <taxon>Chitinophagia</taxon>
        <taxon>Chitinophagales</taxon>
        <taxon>Chitinophagaceae</taxon>
        <taxon>Chitinophaga</taxon>
    </lineage>
</organism>
<keyword evidence="3" id="KW-0731">Sigma factor</keyword>
<comment type="similarity">
    <text evidence="1">Belongs to the sigma-70 factor family. ECF subfamily.</text>
</comment>
<dbReference type="SUPFAM" id="SSF88946">
    <property type="entry name" value="Sigma2 domain of RNA polymerase sigma factors"/>
    <property type="match status" value="1"/>
</dbReference>
<evidence type="ECO:0000256" key="1">
    <source>
        <dbReference type="ARBA" id="ARBA00010641"/>
    </source>
</evidence>
<feature type="domain" description="RNA polymerase sigma factor 70 region 4 type 2" evidence="6">
    <location>
        <begin position="128"/>
        <end position="173"/>
    </location>
</feature>
<keyword evidence="4" id="KW-0804">Transcription</keyword>
<dbReference type="Proteomes" id="UP000812961">
    <property type="component" value="Unassembled WGS sequence"/>
</dbReference>
<dbReference type="InterPro" id="IPR013249">
    <property type="entry name" value="RNA_pol_sigma70_r4_t2"/>
</dbReference>
<protein>
    <submittedName>
        <fullName evidence="7">Sigma-70 family RNA polymerase sigma factor</fullName>
    </submittedName>
</protein>
<dbReference type="EMBL" id="JAICCF010000006">
    <property type="protein sequence ID" value="MBW8688162.1"/>
    <property type="molecule type" value="Genomic_DNA"/>
</dbReference>
<keyword evidence="8" id="KW-1185">Reference proteome</keyword>
<keyword evidence="2" id="KW-0805">Transcription regulation</keyword>
<dbReference type="RefSeq" id="WP_220253482.1">
    <property type="nucleotide sequence ID" value="NZ_JAICCF010000006.1"/>
</dbReference>
<evidence type="ECO:0000259" key="6">
    <source>
        <dbReference type="Pfam" id="PF08281"/>
    </source>
</evidence>
<dbReference type="PANTHER" id="PTHR43133:SF46">
    <property type="entry name" value="RNA POLYMERASE SIGMA-70 FACTOR ECF SUBFAMILY"/>
    <property type="match status" value="1"/>
</dbReference>
<dbReference type="Gene3D" id="1.10.10.10">
    <property type="entry name" value="Winged helix-like DNA-binding domain superfamily/Winged helix DNA-binding domain"/>
    <property type="match status" value="1"/>
</dbReference>
<dbReference type="InterPro" id="IPR013325">
    <property type="entry name" value="RNA_pol_sigma_r2"/>
</dbReference>
<comment type="caution">
    <text evidence="7">The sequence shown here is derived from an EMBL/GenBank/DDBJ whole genome shotgun (WGS) entry which is preliminary data.</text>
</comment>
<dbReference type="InterPro" id="IPR007627">
    <property type="entry name" value="RNA_pol_sigma70_r2"/>
</dbReference>
<proteinExistence type="inferred from homology"/>
<name>A0ABS7GKC6_9BACT</name>
<evidence type="ECO:0000259" key="5">
    <source>
        <dbReference type="Pfam" id="PF04542"/>
    </source>
</evidence>
<dbReference type="InterPro" id="IPR036388">
    <property type="entry name" value="WH-like_DNA-bd_sf"/>
</dbReference>
<dbReference type="InterPro" id="IPR039425">
    <property type="entry name" value="RNA_pol_sigma-70-like"/>
</dbReference>
<dbReference type="InterPro" id="IPR013324">
    <property type="entry name" value="RNA_pol_sigma_r3/r4-like"/>
</dbReference>
<dbReference type="NCBIfam" id="TIGR02937">
    <property type="entry name" value="sigma70-ECF"/>
    <property type="match status" value="1"/>
</dbReference>
<evidence type="ECO:0000313" key="7">
    <source>
        <dbReference type="EMBL" id="MBW8688162.1"/>
    </source>
</evidence>
<gene>
    <name evidence="7" type="ORF">K1Y79_27755</name>
</gene>
<feature type="domain" description="RNA polymerase sigma-70 region 2" evidence="5">
    <location>
        <begin position="29"/>
        <end position="94"/>
    </location>
</feature>
<evidence type="ECO:0000256" key="2">
    <source>
        <dbReference type="ARBA" id="ARBA00023015"/>
    </source>
</evidence>
<evidence type="ECO:0000313" key="8">
    <source>
        <dbReference type="Proteomes" id="UP000812961"/>
    </source>
</evidence>
<dbReference type="SUPFAM" id="SSF88659">
    <property type="entry name" value="Sigma3 and sigma4 domains of RNA polymerase sigma factors"/>
    <property type="match status" value="1"/>
</dbReference>
<dbReference type="Pfam" id="PF08281">
    <property type="entry name" value="Sigma70_r4_2"/>
    <property type="match status" value="1"/>
</dbReference>
<dbReference type="PANTHER" id="PTHR43133">
    <property type="entry name" value="RNA POLYMERASE ECF-TYPE SIGMA FACTO"/>
    <property type="match status" value="1"/>
</dbReference>
<reference evidence="7 8" key="1">
    <citation type="submission" date="2021-08" db="EMBL/GenBank/DDBJ databases">
        <title>The genome sequence of Chitinophaga sp. B61.</title>
        <authorList>
            <person name="Zhang X."/>
        </authorList>
    </citation>
    <scope>NUCLEOTIDE SEQUENCE [LARGE SCALE GENOMIC DNA]</scope>
    <source>
        <strain evidence="7 8">B61</strain>
    </source>
</reference>
<evidence type="ECO:0000256" key="3">
    <source>
        <dbReference type="ARBA" id="ARBA00023082"/>
    </source>
</evidence>
<sequence>MHALDGYNDEHLFALLQEENCEAAFNTIFSRYSRRLYMEAYTRLQDEDEGNDIVQEVFCWLWDKRRSLKTPQCLKAYLIQVVRFKCIDLIRKKTSTRSKKQQYTWLADTYTTTTPIETKELGRQLAIAIDSITPASRLAFEQLYLHKKSLKEIADQMDINVQSVKNHIHRALKVLRENLKHSLS</sequence>
<dbReference type="InterPro" id="IPR014284">
    <property type="entry name" value="RNA_pol_sigma-70_dom"/>
</dbReference>
<dbReference type="Pfam" id="PF04542">
    <property type="entry name" value="Sigma70_r2"/>
    <property type="match status" value="1"/>
</dbReference>
<accession>A0ABS7GKC6</accession>